<proteinExistence type="predicted"/>
<keyword evidence="2" id="KW-1185">Reference proteome</keyword>
<sequence>MLIKINEVKTYTFEEFREIQENRGLINNLNLIEKSIDHIKNNKHMYLKLVFLMAITIDKGTLTVFASGSLESNLMNKATFIIDKLILLAKYGCMGMGLKDMVICLLNGGNMKEASFAGIQYWLGYLFLQFYPQLYA</sequence>
<dbReference type="EMBL" id="JACRWE010000001">
    <property type="protein sequence ID" value="MBC5995455.1"/>
    <property type="molecule type" value="Genomic_DNA"/>
</dbReference>
<protein>
    <submittedName>
        <fullName evidence="1">Uncharacterized protein</fullName>
    </submittedName>
</protein>
<gene>
    <name evidence="1" type="ORF">H8923_01665</name>
</gene>
<reference evidence="1 2" key="1">
    <citation type="submission" date="2020-08" db="EMBL/GenBank/DDBJ databases">
        <authorList>
            <person name="Liu C."/>
            <person name="Sun Q."/>
        </authorList>
    </citation>
    <scope>NUCLEOTIDE SEQUENCE [LARGE SCALE GENOMIC DNA]</scope>
    <source>
        <strain evidence="1 2">NSJ-18</strain>
    </source>
</reference>
<name>A0ABR7JKK9_9FIRM</name>
<evidence type="ECO:0000313" key="2">
    <source>
        <dbReference type="Proteomes" id="UP000609849"/>
    </source>
</evidence>
<dbReference type="RefSeq" id="WP_153973126.1">
    <property type="nucleotide sequence ID" value="NZ_JACRWE010000001.1"/>
</dbReference>
<organism evidence="1 2">
    <name type="scientific">Romboutsia faecis</name>
    <dbReference type="NCBI Taxonomy" id="2764597"/>
    <lineage>
        <taxon>Bacteria</taxon>
        <taxon>Bacillati</taxon>
        <taxon>Bacillota</taxon>
        <taxon>Clostridia</taxon>
        <taxon>Peptostreptococcales</taxon>
        <taxon>Peptostreptococcaceae</taxon>
        <taxon>Romboutsia</taxon>
    </lineage>
</organism>
<evidence type="ECO:0000313" key="1">
    <source>
        <dbReference type="EMBL" id="MBC5995455.1"/>
    </source>
</evidence>
<dbReference type="Proteomes" id="UP000609849">
    <property type="component" value="Unassembled WGS sequence"/>
</dbReference>
<comment type="caution">
    <text evidence="1">The sequence shown here is derived from an EMBL/GenBank/DDBJ whole genome shotgun (WGS) entry which is preliminary data.</text>
</comment>
<accession>A0ABR7JKK9</accession>